<dbReference type="SUPFAM" id="SSF57701">
    <property type="entry name" value="Zn2/Cys6 DNA-binding domain"/>
    <property type="match status" value="1"/>
</dbReference>
<dbReference type="GO" id="GO:0008270">
    <property type="term" value="F:zinc ion binding"/>
    <property type="evidence" value="ECO:0007669"/>
    <property type="project" value="InterPro"/>
</dbReference>
<dbReference type="PROSITE" id="PS50048">
    <property type="entry name" value="ZN2_CY6_FUNGAL_2"/>
    <property type="match status" value="1"/>
</dbReference>
<dbReference type="Proteomes" id="UP000001861">
    <property type="component" value="Unassembled WGS sequence"/>
</dbReference>
<dbReference type="Pfam" id="PF00172">
    <property type="entry name" value="Zn_clus"/>
    <property type="match status" value="1"/>
</dbReference>
<dbReference type="AlphaFoldDB" id="A8NX77"/>
<feature type="compositionally biased region" description="Polar residues" evidence="2">
    <location>
        <begin position="252"/>
        <end position="267"/>
    </location>
</feature>
<dbReference type="GeneID" id="6013645"/>
<proteinExistence type="predicted"/>
<evidence type="ECO:0000256" key="1">
    <source>
        <dbReference type="ARBA" id="ARBA00023242"/>
    </source>
</evidence>
<dbReference type="OMA" id="APNTYEE"/>
<accession>A8NX77</accession>
<evidence type="ECO:0000313" key="4">
    <source>
        <dbReference type="EMBL" id="EAU84706.2"/>
    </source>
</evidence>
<dbReference type="InterPro" id="IPR036864">
    <property type="entry name" value="Zn2-C6_fun-type_DNA-bd_sf"/>
</dbReference>
<dbReference type="PANTHER" id="PTHR46910:SF38">
    <property type="entry name" value="ZN(2)-C6 FUNGAL-TYPE DOMAIN-CONTAINING PROTEIN"/>
    <property type="match status" value="1"/>
</dbReference>
<dbReference type="InterPro" id="IPR001138">
    <property type="entry name" value="Zn2Cys6_DnaBD"/>
</dbReference>
<comment type="caution">
    <text evidence="4">The sequence shown here is derived from an EMBL/GenBank/DDBJ whole genome shotgun (WGS) entry which is preliminary data.</text>
</comment>
<evidence type="ECO:0000259" key="3">
    <source>
        <dbReference type="PROSITE" id="PS50048"/>
    </source>
</evidence>
<dbReference type="RefSeq" id="XP_001837089.2">
    <property type="nucleotide sequence ID" value="XM_001837037.2"/>
</dbReference>
<gene>
    <name evidence="4" type="ORF">CC1G_00225</name>
</gene>
<dbReference type="PROSITE" id="PS00463">
    <property type="entry name" value="ZN2_CY6_FUNGAL_1"/>
    <property type="match status" value="1"/>
</dbReference>
<dbReference type="PANTHER" id="PTHR46910">
    <property type="entry name" value="TRANSCRIPTION FACTOR PDR1"/>
    <property type="match status" value="1"/>
</dbReference>
<dbReference type="GO" id="GO:0000981">
    <property type="term" value="F:DNA-binding transcription factor activity, RNA polymerase II-specific"/>
    <property type="evidence" value="ECO:0007669"/>
    <property type="project" value="InterPro"/>
</dbReference>
<dbReference type="OrthoDB" id="39175at2759"/>
<reference evidence="4 5" key="1">
    <citation type="journal article" date="2010" name="Proc. Natl. Acad. Sci. U.S.A.">
        <title>Insights into evolution of multicellular fungi from the assembled chromosomes of the mushroom Coprinopsis cinerea (Coprinus cinereus).</title>
        <authorList>
            <person name="Stajich J.E."/>
            <person name="Wilke S.K."/>
            <person name="Ahren D."/>
            <person name="Au C.H."/>
            <person name="Birren B.W."/>
            <person name="Borodovsky M."/>
            <person name="Burns C."/>
            <person name="Canback B."/>
            <person name="Casselton L.A."/>
            <person name="Cheng C.K."/>
            <person name="Deng J."/>
            <person name="Dietrich F.S."/>
            <person name="Fargo D.C."/>
            <person name="Farman M.L."/>
            <person name="Gathman A.C."/>
            <person name="Goldberg J."/>
            <person name="Guigo R."/>
            <person name="Hoegger P.J."/>
            <person name="Hooker J.B."/>
            <person name="Huggins A."/>
            <person name="James T.Y."/>
            <person name="Kamada T."/>
            <person name="Kilaru S."/>
            <person name="Kodira C."/>
            <person name="Kues U."/>
            <person name="Kupfer D."/>
            <person name="Kwan H.S."/>
            <person name="Lomsadze A."/>
            <person name="Li W."/>
            <person name="Lilly W.W."/>
            <person name="Ma L.J."/>
            <person name="Mackey A.J."/>
            <person name="Manning G."/>
            <person name="Martin F."/>
            <person name="Muraguchi H."/>
            <person name="Natvig D.O."/>
            <person name="Palmerini H."/>
            <person name="Ramesh M.A."/>
            <person name="Rehmeyer C.J."/>
            <person name="Roe B.A."/>
            <person name="Shenoy N."/>
            <person name="Stanke M."/>
            <person name="Ter-Hovhannisyan V."/>
            <person name="Tunlid A."/>
            <person name="Velagapudi R."/>
            <person name="Vision T.J."/>
            <person name="Zeng Q."/>
            <person name="Zolan M.E."/>
            <person name="Pukkila P.J."/>
        </authorList>
    </citation>
    <scope>NUCLEOTIDE SEQUENCE [LARGE SCALE GENOMIC DNA]</scope>
    <source>
        <strain evidence="5">Okayama-7 / 130 / ATCC MYA-4618 / FGSC 9003</strain>
    </source>
</reference>
<dbReference type="KEGG" id="cci:CC1G_00225"/>
<dbReference type="HOGENOM" id="CLU_953202_0_0_1"/>
<dbReference type="EMBL" id="AACS02000005">
    <property type="protein sequence ID" value="EAU84706.2"/>
    <property type="molecule type" value="Genomic_DNA"/>
</dbReference>
<keyword evidence="5" id="KW-1185">Reference proteome</keyword>
<organism evidence="4 5">
    <name type="scientific">Coprinopsis cinerea (strain Okayama-7 / 130 / ATCC MYA-4618 / FGSC 9003)</name>
    <name type="common">Inky cap fungus</name>
    <name type="synonym">Hormographiella aspergillata</name>
    <dbReference type="NCBI Taxonomy" id="240176"/>
    <lineage>
        <taxon>Eukaryota</taxon>
        <taxon>Fungi</taxon>
        <taxon>Dikarya</taxon>
        <taxon>Basidiomycota</taxon>
        <taxon>Agaricomycotina</taxon>
        <taxon>Agaricomycetes</taxon>
        <taxon>Agaricomycetidae</taxon>
        <taxon>Agaricales</taxon>
        <taxon>Agaricineae</taxon>
        <taxon>Psathyrellaceae</taxon>
        <taxon>Coprinopsis</taxon>
    </lineage>
</organism>
<feature type="region of interest" description="Disordered" evidence="2">
    <location>
        <begin position="82"/>
        <end position="130"/>
    </location>
</feature>
<feature type="domain" description="Zn(2)-C6 fungal-type" evidence="3">
    <location>
        <begin position="41"/>
        <end position="73"/>
    </location>
</feature>
<feature type="region of interest" description="Disordered" evidence="2">
    <location>
        <begin position="244"/>
        <end position="267"/>
    </location>
</feature>
<evidence type="ECO:0000313" key="5">
    <source>
        <dbReference type="Proteomes" id="UP000001861"/>
    </source>
</evidence>
<feature type="region of interest" description="Disordered" evidence="2">
    <location>
        <begin position="1"/>
        <end position="42"/>
    </location>
</feature>
<feature type="compositionally biased region" description="Low complexity" evidence="2">
    <location>
        <begin position="99"/>
        <end position="112"/>
    </location>
</feature>
<keyword evidence="1" id="KW-0539">Nucleus</keyword>
<dbReference type="SMART" id="SM00066">
    <property type="entry name" value="GAL4"/>
    <property type="match status" value="1"/>
</dbReference>
<feature type="compositionally biased region" description="Polar residues" evidence="2">
    <location>
        <begin position="82"/>
        <end position="94"/>
    </location>
</feature>
<name>A8NX77_COPC7</name>
<dbReference type="InParanoid" id="A8NX77"/>
<dbReference type="InterPro" id="IPR050987">
    <property type="entry name" value="AtrR-like"/>
</dbReference>
<dbReference type="VEuPathDB" id="FungiDB:CC1G_00225"/>
<dbReference type="Gene3D" id="4.10.240.10">
    <property type="entry name" value="Zn(2)-C6 fungal-type DNA-binding domain"/>
    <property type="match status" value="1"/>
</dbReference>
<protein>
    <recommendedName>
        <fullName evidence="3">Zn(2)-C6 fungal-type domain-containing protein</fullName>
    </recommendedName>
</protein>
<dbReference type="CDD" id="cd00067">
    <property type="entry name" value="GAL4"/>
    <property type="match status" value="1"/>
</dbReference>
<sequence length="292" mass="32444">MELNPQELEPRTLYRPIPAPIHSHTPDEMTSHSSRKRTDMACQNCRKRKIKCESNKPDPCEHCKKTNKRECNYIPVAEDTAMNGSRTSPPSSHTFLHIHSSPSSSSSRSSPPAHSPHRSRSYSNDNAYTSSPEMSRAAYVLASSSPIEELPFDGNYQGYPQTSQSYATTTYTPVPQTYPAYPAAVNHSMPQSSFSTSPPAELATGLASPLSDFSNVNPSQVWPSEIQTPYSASGISSPSYAHEQMYYPGANQPPSSGYHQNGHYQQPQSHYYAAETNQYYQSTQYSDLRPGY</sequence>
<evidence type="ECO:0000256" key="2">
    <source>
        <dbReference type="SAM" id="MobiDB-lite"/>
    </source>
</evidence>